<accession>A0A9W9CZ65</accession>
<reference evidence="3" key="1">
    <citation type="submission" date="2022-10" db="EMBL/GenBank/DDBJ databases">
        <title>Tapping the CABI collections for fungal endophytes: first genome assemblies for Collariella, Neodidymelliopsis, Ascochyta clinopodiicola, Didymella pomorum, Didymosphaeria variabile, Neocosmospora piperis and Neocucurbitaria cava.</title>
        <authorList>
            <person name="Hill R."/>
        </authorList>
    </citation>
    <scope>NUCLEOTIDE SEQUENCE</scope>
    <source>
        <strain evidence="3">IMI 355082</strain>
    </source>
</reference>
<feature type="signal peptide" evidence="2">
    <location>
        <begin position="1"/>
        <end position="22"/>
    </location>
</feature>
<feature type="compositionally biased region" description="Low complexity" evidence="1">
    <location>
        <begin position="353"/>
        <end position="371"/>
    </location>
</feature>
<evidence type="ECO:0000313" key="4">
    <source>
        <dbReference type="Proteomes" id="UP001140453"/>
    </source>
</evidence>
<sequence>MLLTALCHAVFVVSLLPTRVLGNDGDDDDDSVTFEFTDCALACIDAAGFDTGSEDEQKTLCVASRDGLLEVVEACMLSTCSDGLAYVDQDLLTPMQTGCKELEKPVSDQEIEEAEAAAVVILATASILVQAPSTSAQSILEAETSTQIAPTPVAQSTLSTEMTTVVAISTVSSLTQSPDLTTTAVLPSEPAPTSVEQSTPSAKLTTEVAISTQLTPTTMSSTVQSSSTSSIVSQTATSLAQAAVQPSVGQDANGQFQATGTPATTWAVTSTVSAEGRTTKSTTSSTEVPKKHGASTTTSSSSLSGDHMSASSSMTASSTGDDSLEMETATPTAYTGTIFTFVTSIAANTGSIYSSPTSSSGSSSSTSTSENGIGGGSPFSTSAAASKQHTCGLAALFAAMGAISLMV</sequence>
<feature type="compositionally biased region" description="Low complexity" evidence="1">
    <location>
        <begin position="294"/>
        <end position="319"/>
    </location>
</feature>
<feature type="chain" id="PRO_5040778999" description="Extracellular membrane protein CFEM domain-containing protein" evidence="2">
    <location>
        <begin position="23"/>
        <end position="407"/>
    </location>
</feature>
<dbReference type="EMBL" id="JAPEVB010000002">
    <property type="protein sequence ID" value="KAJ4394256.1"/>
    <property type="molecule type" value="Genomic_DNA"/>
</dbReference>
<dbReference type="AlphaFoldDB" id="A0A9W9CZ65"/>
<keyword evidence="2" id="KW-0732">Signal</keyword>
<dbReference type="OrthoDB" id="5236585at2759"/>
<dbReference type="Proteomes" id="UP001140453">
    <property type="component" value="Unassembled WGS sequence"/>
</dbReference>
<organism evidence="3 4">
    <name type="scientific">Gnomoniopsis smithogilvyi</name>
    <dbReference type="NCBI Taxonomy" id="1191159"/>
    <lineage>
        <taxon>Eukaryota</taxon>
        <taxon>Fungi</taxon>
        <taxon>Dikarya</taxon>
        <taxon>Ascomycota</taxon>
        <taxon>Pezizomycotina</taxon>
        <taxon>Sordariomycetes</taxon>
        <taxon>Sordariomycetidae</taxon>
        <taxon>Diaporthales</taxon>
        <taxon>Gnomoniaceae</taxon>
        <taxon>Gnomoniopsis</taxon>
    </lineage>
</organism>
<evidence type="ECO:0000313" key="3">
    <source>
        <dbReference type="EMBL" id="KAJ4394256.1"/>
    </source>
</evidence>
<proteinExistence type="predicted"/>
<protein>
    <recommendedName>
        <fullName evidence="5">Extracellular membrane protein CFEM domain-containing protein</fullName>
    </recommendedName>
</protein>
<gene>
    <name evidence="3" type="ORF">N0V93_003473</name>
</gene>
<evidence type="ECO:0000256" key="1">
    <source>
        <dbReference type="SAM" id="MobiDB-lite"/>
    </source>
</evidence>
<evidence type="ECO:0008006" key="5">
    <source>
        <dbReference type="Google" id="ProtNLM"/>
    </source>
</evidence>
<keyword evidence="4" id="KW-1185">Reference proteome</keyword>
<evidence type="ECO:0000256" key="2">
    <source>
        <dbReference type="SAM" id="SignalP"/>
    </source>
</evidence>
<feature type="region of interest" description="Disordered" evidence="1">
    <location>
        <begin position="353"/>
        <end position="374"/>
    </location>
</feature>
<name>A0A9W9CZ65_9PEZI</name>
<feature type="region of interest" description="Disordered" evidence="1">
    <location>
        <begin position="270"/>
        <end position="325"/>
    </location>
</feature>
<comment type="caution">
    <text evidence="3">The sequence shown here is derived from an EMBL/GenBank/DDBJ whole genome shotgun (WGS) entry which is preliminary data.</text>
</comment>